<evidence type="ECO:0000313" key="1">
    <source>
        <dbReference type="EMBL" id="WWQ60250.1"/>
    </source>
</evidence>
<name>A0AAX4L110_9CREN</name>
<dbReference type="RefSeq" id="WP_338600721.1">
    <property type="nucleotide sequence ID" value="NZ_CP146016.1"/>
</dbReference>
<gene>
    <name evidence="1" type="ORF">V6M85_12520</name>
</gene>
<dbReference type="AlphaFoldDB" id="A0AAX4L110"/>
<keyword evidence="2" id="KW-1185">Reference proteome</keyword>
<protein>
    <submittedName>
        <fullName evidence="1">Uncharacterized protein</fullName>
    </submittedName>
</protein>
<evidence type="ECO:0000313" key="2">
    <source>
        <dbReference type="Proteomes" id="UP001432202"/>
    </source>
</evidence>
<dbReference type="Proteomes" id="UP001432202">
    <property type="component" value="Chromosome"/>
</dbReference>
<dbReference type="PANTHER" id="PTHR38755:SF1">
    <property type="entry name" value="METHYLENE-TETRAHYDROFOLATE REDUCTASE C-TERMINAL DOMAIN-CONTAINING PROTEIN"/>
    <property type="match status" value="1"/>
</dbReference>
<organism evidence="1 2">
    <name type="scientific">Sulfolobus tengchongensis</name>
    <dbReference type="NCBI Taxonomy" id="207809"/>
    <lineage>
        <taxon>Archaea</taxon>
        <taxon>Thermoproteota</taxon>
        <taxon>Thermoprotei</taxon>
        <taxon>Sulfolobales</taxon>
        <taxon>Sulfolobaceae</taxon>
        <taxon>Sulfolobus</taxon>
    </lineage>
</organism>
<dbReference type="PANTHER" id="PTHR38755">
    <property type="entry name" value="5,10-METHYLENETETRAHYDROFOLATE REDUCTASE"/>
    <property type="match status" value="1"/>
</dbReference>
<proteinExistence type="predicted"/>
<dbReference type="EMBL" id="CP146016">
    <property type="protein sequence ID" value="WWQ60250.1"/>
    <property type="molecule type" value="Genomic_DNA"/>
</dbReference>
<accession>A0AAX4L110</accession>
<dbReference type="GeneID" id="89337607"/>
<reference evidence="1 2" key="1">
    <citation type="submission" date="2024-02" db="EMBL/GenBank/DDBJ databases">
        <title>STSV induces naive adaptation in Sulfolobus.</title>
        <authorList>
            <person name="Xiang X."/>
            <person name="Song M."/>
        </authorList>
    </citation>
    <scope>NUCLEOTIDE SEQUENCE [LARGE SCALE GENOMIC DNA]</scope>
    <source>
        <strain evidence="1 2">RT2</strain>
    </source>
</reference>
<sequence length="229" mass="26140">MEILAELHPKKKIDKLLNEIKILSFLDGFDIPDSPLGIPSPVPLFIATLIRYSLLLDKKTIIINQRLLDVNELFIRSLSITAKILNTKIAFTKGDKPKYGREVGYLSSEDAVNIAKEYGVESGMMISLRRSENEIRARLESKADFFLVLRMKSIDDLKYFGPGLVERAIPYLIVMTDKNKELVKSLDQPYFMEKEIASVIDFLGEIGVRSVLVSSLGDINFFERFYRKL</sequence>